<evidence type="ECO:0008006" key="4">
    <source>
        <dbReference type="Google" id="ProtNLM"/>
    </source>
</evidence>
<feature type="transmembrane region" description="Helical" evidence="1">
    <location>
        <begin position="87"/>
        <end position="107"/>
    </location>
</feature>
<dbReference type="RefSeq" id="WP_145289982.1">
    <property type="nucleotide sequence ID" value="NZ_CP036318.1"/>
</dbReference>
<feature type="transmembrane region" description="Helical" evidence="1">
    <location>
        <begin position="119"/>
        <end position="139"/>
    </location>
</feature>
<keyword evidence="3" id="KW-1185">Reference proteome</keyword>
<protein>
    <recommendedName>
        <fullName evidence="4">Peptidase family M50</fullName>
    </recommendedName>
</protein>
<proteinExistence type="predicted"/>
<evidence type="ECO:0000313" key="3">
    <source>
        <dbReference type="Proteomes" id="UP000316770"/>
    </source>
</evidence>
<accession>A0A518J0Y4</accession>
<keyword evidence="1" id="KW-1133">Transmembrane helix</keyword>
<dbReference type="EMBL" id="CP036318">
    <property type="protein sequence ID" value="QDV59000.1"/>
    <property type="molecule type" value="Genomic_DNA"/>
</dbReference>
<sequence length="163" mass="17641">MMRFITLATLLAISWVAMTFTHEMGHIIGGWLGGATLIRYDIAPWSLPFSLHNPDPIPVLTLWAGPVFGVVFPVGLAALIRRPAAWFVADFCILANGTYLAAAWISGDQFLDTPRMLDAGVPRVAIALYCVLTIGGGYFRFRADCAAILQSPSSNDPKTNSAE</sequence>
<reference evidence="2 3" key="1">
    <citation type="submission" date="2019-02" db="EMBL/GenBank/DDBJ databases">
        <title>Deep-cultivation of Planctomycetes and their phenomic and genomic characterization uncovers novel biology.</title>
        <authorList>
            <person name="Wiegand S."/>
            <person name="Jogler M."/>
            <person name="Boedeker C."/>
            <person name="Pinto D."/>
            <person name="Vollmers J."/>
            <person name="Rivas-Marin E."/>
            <person name="Kohn T."/>
            <person name="Peeters S.H."/>
            <person name="Heuer A."/>
            <person name="Rast P."/>
            <person name="Oberbeckmann S."/>
            <person name="Bunk B."/>
            <person name="Jeske O."/>
            <person name="Meyerdierks A."/>
            <person name="Storesund J.E."/>
            <person name="Kallscheuer N."/>
            <person name="Luecker S."/>
            <person name="Lage O.M."/>
            <person name="Pohl T."/>
            <person name="Merkel B.J."/>
            <person name="Hornburger P."/>
            <person name="Mueller R.-W."/>
            <person name="Bruemmer F."/>
            <person name="Labrenz M."/>
            <person name="Spormann A.M."/>
            <person name="Op den Camp H."/>
            <person name="Overmann J."/>
            <person name="Amann R."/>
            <person name="Jetten M.S.M."/>
            <person name="Mascher T."/>
            <person name="Medema M.H."/>
            <person name="Devos D.P."/>
            <person name="Kaster A.-K."/>
            <person name="Ovreas L."/>
            <person name="Rohde M."/>
            <person name="Galperin M.Y."/>
            <person name="Jogler C."/>
        </authorList>
    </citation>
    <scope>NUCLEOTIDE SEQUENCE [LARGE SCALE GENOMIC DNA]</scope>
    <source>
        <strain evidence="2 3">Mal33</strain>
    </source>
</reference>
<feature type="transmembrane region" description="Helical" evidence="1">
    <location>
        <begin position="57"/>
        <end position="80"/>
    </location>
</feature>
<gene>
    <name evidence="2" type="ORF">Mal33_50250</name>
</gene>
<keyword evidence="1" id="KW-0812">Transmembrane</keyword>
<keyword evidence="1" id="KW-0472">Membrane</keyword>
<dbReference type="Proteomes" id="UP000316770">
    <property type="component" value="Chromosome"/>
</dbReference>
<dbReference type="AlphaFoldDB" id="A0A518J0Y4"/>
<evidence type="ECO:0000256" key="1">
    <source>
        <dbReference type="SAM" id="Phobius"/>
    </source>
</evidence>
<evidence type="ECO:0000313" key="2">
    <source>
        <dbReference type="EMBL" id="QDV59000.1"/>
    </source>
</evidence>
<name>A0A518J0Y4_9BACT</name>
<organism evidence="2 3">
    <name type="scientific">Rosistilla oblonga</name>
    <dbReference type="NCBI Taxonomy" id="2527990"/>
    <lineage>
        <taxon>Bacteria</taxon>
        <taxon>Pseudomonadati</taxon>
        <taxon>Planctomycetota</taxon>
        <taxon>Planctomycetia</taxon>
        <taxon>Pirellulales</taxon>
        <taxon>Pirellulaceae</taxon>
        <taxon>Rosistilla</taxon>
    </lineage>
</organism>